<dbReference type="EMBL" id="CP133621">
    <property type="protein sequence ID" value="WMV49471.1"/>
    <property type="molecule type" value="Genomic_DNA"/>
</dbReference>
<organism evidence="2 3">
    <name type="scientific">Solanum verrucosum</name>
    <dbReference type="NCBI Taxonomy" id="315347"/>
    <lineage>
        <taxon>Eukaryota</taxon>
        <taxon>Viridiplantae</taxon>
        <taxon>Streptophyta</taxon>
        <taxon>Embryophyta</taxon>
        <taxon>Tracheophyta</taxon>
        <taxon>Spermatophyta</taxon>
        <taxon>Magnoliopsida</taxon>
        <taxon>eudicotyledons</taxon>
        <taxon>Gunneridae</taxon>
        <taxon>Pentapetalae</taxon>
        <taxon>asterids</taxon>
        <taxon>lamiids</taxon>
        <taxon>Solanales</taxon>
        <taxon>Solanaceae</taxon>
        <taxon>Solanoideae</taxon>
        <taxon>Solaneae</taxon>
        <taxon>Solanum</taxon>
    </lineage>
</organism>
<protein>
    <recommendedName>
        <fullName evidence="1">Tf2-1-like SH3-like domain-containing protein</fullName>
    </recommendedName>
</protein>
<evidence type="ECO:0000259" key="1">
    <source>
        <dbReference type="Pfam" id="PF24626"/>
    </source>
</evidence>
<accession>A0AAF0ZS56</accession>
<dbReference type="GO" id="GO:0003676">
    <property type="term" value="F:nucleic acid binding"/>
    <property type="evidence" value="ECO:0007669"/>
    <property type="project" value="InterPro"/>
</dbReference>
<dbReference type="PANTHER" id="PTHR46148:SF60">
    <property type="entry name" value="CHROMO DOMAIN-CONTAINING PROTEIN"/>
    <property type="match status" value="1"/>
</dbReference>
<gene>
    <name evidence="2" type="ORF">MTR67_042856</name>
</gene>
<feature type="domain" description="Tf2-1-like SH3-like" evidence="1">
    <location>
        <begin position="199"/>
        <end position="237"/>
    </location>
</feature>
<name>A0AAF0ZS56_SOLVR</name>
<evidence type="ECO:0000313" key="2">
    <source>
        <dbReference type="EMBL" id="WMV49471.1"/>
    </source>
</evidence>
<keyword evidence="3" id="KW-1185">Reference proteome</keyword>
<dbReference type="PANTHER" id="PTHR46148">
    <property type="entry name" value="CHROMO DOMAIN-CONTAINING PROTEIN"/>
    <property type="match status" value="1"/>
</dbReference>
<reference evidence="2" key="1">
    <citation type="submission" date="2023-08" db="EMBL/GenBank/DDBJ databases">
        <title>A de novo genome assembly of Solanum verrucosum Schlechtendal, a Mexican diploid species geographically isolated from the other diploid A-genome species in potato relatives.</title>
        <authorList>
            <person name="Hosaka K."/>
        </authorList>
    </citation>
    <scope>NUCLEOTIDE SEQUENCE</scope>
    <source>
        <tissue evidence="2">Young leaves</tissue>
    </source>
</reference>
<dbReference type="InterPro" id="IPR036397">
    <property type="entry name" value="RNaseH_sf"/>
</dbReference>
<dbReference type="Gene3D" id="3.30.420.10">
    <property type="entry name" value="Ribonuclease H-like superfamily/Ribonuclease H"/>
    <property type="match status" value="1"/>
</dbReference>
<evidence type="ECO:0000313" key="3">
    <source>
        <dbReference type="Proteomes" id="UP001234989"/>
    </source>
</evidence>
<dbReference type="AlphaFoldDB" id="A0AAF0ZS56"/>
<dbReference type="InterPro" id="IPR056924">
    <property type="entry name" value="SH3_Tf2-1"/>
</dbReference>
<dbReference type="Proteomes" id="UP001234989">
    <property type="component" value="Chromosome 10"/>
</dbReference>
<dbReference type="Pfam" id="PF24626">
    <property type="entry name" value="SH3_Tf2-1"/>
    <property type="match status" value="1"/>
</dbReference>
<proteinExistence type="predicted"/>
<sequence>MGVEKSVEAFFQGKDGVLRYQGRLNVPNVDDLREKILSEAYSSRHQCARDEPKSIPRNKIQVLLLNHNSRLYPRRTLITQQRDQPLLQAFQRLGFDHVGQRMDSARSAVQQIINVSLTNGIEASKLAHFIPVKVSYCAEHYAKLYFRKMGNLDDNLPLIEFVYNNSYHSSIGMAPFEALYGRICRSHIGWFEVDDVSLIGPELILRCFGKVAYELDLPNDLASVDPIFYISLLKKCVGDPTSIFALEGLGVKENLSYEEVLIEILDRQVKKLRNKEVASVKVLWKSQLVEGATLEAEANMISCYPHLFPPFLL</sequence>